<dbReference type="GO" id="GO:0000155">
    <property type="term" value="F:phosphorelay sensor kinase activity"/>
    <property type="evidence" value="ECO:0007669"/>
    <property type="project" value="InterPro"/>
</dbReference>
<evidence type="ECO:0000256" key="6">
    <source>
        <dbReference type="ARBA" id="ARBA00022553"/>
    </source>
</evidence>
<dbReference type="CDD" id="cd00082">
    <property type="entry name" value="HisKA"/>
    <property type="match status" value="1"/>
</dbReference>
<dbReference type="Pfam" id="PF00989">
    <property type="entry name" value="PAS"/>
    <property type="match status" value="1"/>
</dbReference>
<accession>A0A6I6UUI9</accession>
<dbReference type="InterPro" id="IPR003661">
    <property type="entry name" value="HisK_dim/P_dom"/>
</dbReference>
<dbReference type="Proteomes" id="UP000465062">
    <property type="component" value="Chromosome"/>
</dbReference>
<dbReference type="GO" id="GO:0004721">
    <property type="term" value="F:phosphoprotein phosphatase activity"/>
    <property type="evidence" value="ECO:0007669"/>
    <property type="project" value="TreeGrafter"/>
</dbReference>
<dbReference type="SMART" id="SM00388">
    <property type="entry name" value="HisKA"/>
    <property type="match status" value="1"/>
</dbReference>
<evidence type="ECO:0000256" key="3">
    <source>
        <dbReference type="ARBA" id="ARBA00004651"/>
    </source>
</evidence>
<dbReference type="RefSeq" id="WP_061811470.1">
    <property type="nucleotide sequence ID" value="NZ_CP047394.1"/>
</dbReference>
<dbReference type="PRINTS" id="PR00344">
    <property type="entry name" value="BCTRLSENSOR"/>
</dbReference>
<keyword evidence="9" id="KW-0418">Kinase</keyword>
<gene>
    <name evidence="17" type="ORF">FHE72_16495</name>
</gene>
<dbReference type="InterPro" id="IPR013767">
    <property type="entry name" value="PAS_fold"/>
</dbReference>
<dbReference type="CDD" id="cd00130">
    <property type="entry name" value="PAS"/>
    <property type="match status" value="1"/>
</dbReference>
<dbReference type="InterPro" id="IPR005467">
    <property type="entry name" value="His_kinase_dom"/>
</dbReference>
<dbReference type="InterPro" id="IPR031967">
    <property type="entry name" value="PhoR_single_Cache-like_dom"/>
</dbReference>
<dbReference type="SMART" id="SM00387">
    <property type="entry name" value="HATPase_c"/>
    <property type="match status" value="1"/>
</dbReference>
<dbReference type="NCBIfam" id="NF046044">
    <property type="entry name" value="PnpS"/>
    <property type="match status" value="1"/>
</dbReference>
<comment type="subcellular location">
    <subcellularLocation>
        <location evidence="3">Cell membrane</location>
        <topology evidence="3">Multi-pass membrane protein</topology>
    </subcellularLocation>
    <subcellularLocation>
        <location evidence="2">Membrane raft</location>
        <topology evidence="2">Multi-pass membrane protein</topology>
    </subcellularLocation>
</comment>
<dbReference type="AlphaFoldDB" id="A0A6I6UUI9"/>
<feature type="domain" description="HAMP" evidence="16">
    <location>
        <begin position="188"/>
        <end position="240"/>
    </location>
</feature>
<feature type="transmembrane region" description="Helical" evidence="13">
    <location>
        <begin position="164"/>
        <end position="183"/>
    </location>
</feature>
<evidence type="ECO:0000256" key="1">
    <source>
        <dbReference type="ARBA" id="ARBA00000085"/>
    </source>
</evidence>
<dbReference type="InterPro" id="IPR000014">
    <property type="entry name" value="PAS"/>
</dbReference>
<feature type="domain" description="Histidine kinase" evidence="14">
    <location>
        <begin position="370"/>
        <end position="587"/>
    </location>
</feature>
<evidence type="ECO:0000256" key="5">
    <source>
        <dbReference type="ARBA" id="ARBA00022475"/>
    </source>
</evidence>
<dbReference type="PROSITE" id="PS50885">
    <property type="entry name" value="HAMP"/>
    <property type="match status" value="1"/>
</dbReference>
<evidence type="ECO:0000259" key="14">
    <source>
        <dbReference type="PROSITE" id="PS50109"/>
    </source>
</evidence>
<dbReference type="PROSITE" id="PS50109">
    <property type="entry name" value="HIS_KIN"/>
    <property type="match status" value="1"/>
</dbReference>
<keyword evidence="13" id="KW-0812">Transmembrane</keyword>
<protein>
    <recommendedName>
        <fullName evidence="4">histidine kinase</fullName>
        <ecNumber evidence="4">2.7.13.3</ecNumber>
    </recommendedName>
</protein>
<dbReference type="CDD" id="cd00075">
    <property type="entry name" value="HATPase"/>
    <property type="match status" value="1"/>
</dbReference>
<dbReference type="InterPro" id="IPR036097">
    <property type="entry name" value="HisK_dim/P_sf"/>
</dbReference>
<evidence type="ECO:0000259" key="15">
    <source>
        <dbReference type="PROSITE" id="PS50112"/>
    </source>
</evidence>
<dbReference type="SMART" id="SM00091">
    <property type="entry name" value="PAS"/>
    <property type="match status" value="1"/>
</dbReference>
<keyword evidence="10" id="KW-0067">ATP-binding</keyword>
<dbReference type="GO" id="GO:0045121">
    <property type="term" value="C:membrane raft"/>
    <property type="evidence" value="ECO:0007669"/>
    <property type="project" value="UniProtKB-SubCell"/>
</dbReference>
<dbReference type="SUPFAM" id="SSF47384">
    <property type="entry name" value="Homodimeric domain of signal transducing histidine kinase"/>
    <property type="match status" value="1"/>
</dbReference>
<dbReference type="Pfam" id="PF02518">
    <property type="entry name" value="HATPase_c"/>
    <property type="match status" value="1"/>
</dbReference>
<dbReference type="FunFam" id="1.10.287.130:FF:000001">
    <property type="entry name" value="Two-component sensor histidine kinase"/>
    <property type="match status" value="1"/>
</dbReference>
<dbReference type="InterPro" id="IPR035965">
    <property type="entry name" value="PAS-like_dom_sf"/>
</dbReference>
<sequence>MTKFRTKLLFALITLIIAVLIGLGLLLGQIFKNFYLDTFNSRIQKETRLLASSIEENGAPKEIDPEMIKGLSDILDVRITVLDKSGDVVHDTDTSDSLVGPQQKKIVQEIQKNWDVKQKHKKLVTSGNEYRYYWYPLKNANGEKMGLLIMSAEVDALERGTQQIWFVLSISLGLALVLIIILGSRITVRYTKPIESATNVAMELAKGNYRARTYEDRLDETSMLSTSINILARNLQEMVNSQEMQQDRLTTLIENMGSALLLIDHRGFVVLTNRTFREFFNLEESQLKKVRYHEVIHYSEVNKLVEEIFMTEERLRRQILLPYKLDRKHYEVYGAPIIGNNDVWKGIVVVFHDITELKKLEQMRKDFVANVSHELKTPITSIKGFSETLLDGAMDDPETLKSFLDIILKESDRLQSLIQDLLELSKIEKQGFQLFVEEVEVAGLIEDVIPILKEKAKPKDISLQADFESRGTAEVDSYRLKQVFINLISNAIAYTPKGGNVSVTVQDDQDKVYVKVKDNGMGISQEELPRIFERFYRVDKARSRNSGGTGLGLAIVKHIIEAHEGDIEVESELEKGTIFTVTLNKRASSISHGGNQGKP</sequence>
<evidence type="ECO:0000256" key="4">
    <source>
        <dbReference type="ARBA" id="ARBA00012438"/>
    </source>
</evidence>
<keyword evidence="11" id="KW-0902">Two-component regulatory system</keyword>
<dbReference type="SUPFAM" id="SSF55785">
    <property type="entry name" value="PYP-like sensor domain (PAS domain)"/>
    <property type="match status" value="1"/>
</dbReference>
<dbReference type="FunFam" id="3.30.565.10:FF:000023">
    <property type="entry name" value="PAS domain-containing sensor histidine kinase"/>
    <property type="match status" value="1"/>
</dbReference>
<keyword evidence="7" id="KW-0808">Transferase</keyword>
<evidence type="ECO:0000256" key="9">
    <source>
        <dbReference type="ARBA" id="ARBA00022777"/>
    </source>
</evidence>
<dbReference type="GO" id="GO:0005524">
    <property type="term" value="F:ATP binding"/>
    <property type="evidence" value="ECO:0007669"/>
    <property type="project" value="UniProtKB-KW"/>
</dbReference>
<keyword evidence="13" id="KW-1133">Transmembrane helix</keyword>
<dbReference type="Pfam" id="PF00512">
    <property type="entry name" value="HisKA"/>
    <property type="match status" value="1"/>
</dbReference>
<comment type="catalytic activity">
    <reaction evidence="1">
        <text>ATP + protein L-histidine = ADP + protein N-phospho-L-histidine.</text>
        <dbReference type="EC" id="2.7.13.3"/>
    </reaction>
</comment>
<dbReference type="InterPro" id="IPR050351">
    <property type="entry name" value="BphY/WalK/GraS-like"/>
</dbReference>
<evidence type="ECO:0000256" key="11">
    <source>
        <dbReference type="ARBA" id="ARBA00023012"/>
    </source>
</evidence>
<keyword evidence="8" id="KW-0547">Nucleotide-binding</keyword>
<dbReference type="EMBL" id="CP047394">
    <property type="protein sequence ID" value="QHE62436.1"/>
    <property type="molecule type" value="Genomic_DNA"/>
</dbReference>
<dbReference type="InterPro" id="IPR003660">
    <property type="entry name" value="HAMP_dom"/>
</dbReference>
<evidence type="ECO:0000256" key="8">
    <source>
        <dbReference type="ARBA" id="ARBA00022741"/>
    </source>
</evidence>
<dbReference type="Gene3D" id="3.30.450.20">
    <property type="entry name" value="PAS domain"/>
    <property type="match status" value="2"/>
</dbReference>
<evidence type="ECO:0000256" key="7">
    <source>
        <dbReference type="ARBA" id="ARBA00022679"/>
    </source>
</evidence>
<evidence type="ECO:0000256" key="12">
    <source>
        <dbReference type="ARBA" id="ARBA00023136"/>
    </source>
</evidence>
<dbReference type="EC" id="2.7.13.3" evidence="4"/>
<dbReference type="GO" id="GO:0005886">
    <property type="term" value="C:plasma membrane"/>
    <property type="evidence" value="ECO:0007669"/>
    <property type="project" value="UniProtKB-SubCell"/>
</dbReference>
<evidence type="ECO:0000313" key="17">
    <source>
        <dbReference type="EMBL" id="QHE62436.1"/>
    </source>
</evidence>
<feature type="domain" description="PAS" evidence="15">
    <location>
        <begin position="245"/>
        <end position="318"/>
    </location>
</feature>
<dbReference type="CDD" id="cd06225">
    <property type="entry name" value="HAMP"/>
    <property type="match status" value="1"/>
</dbReference>
<keyword evidence="5" id="KW-1003">Cell membrane</keyword>
<dbReference type="InterPro" id="IPR004358">
    <property type="entry name" value="Sig_transdc_His_kin-like_C"/>
</dbReference>
<dbReference type="Gene3D" id="3.30.565.10">
    <property type="entry name" value="Histidine kinase-like ATPase, C-terminal domain"/>
    <property type="match status" value="1"/>
</dbReference>
<dbReference type="PANTHER" id="PTHR45453">
    <property type="entry name" value="PHOSPHATE REGULON SENSOR PROTEIN PHOR"/>
    <property type="match status" value="1"/>
</dbReference>
<dbReference type="InterPro" id="IPR003594">
    <property type="entry name" value="HATPase_dom"/>
</dbReference>
<reference evidence="17 18" key="1">
    <citation type="submission" date="2019-06" db="EMBL/GenBank/DDBJ databases">
        <title>An operon consisting of a P-type ATPase gene and a transcriptional regular gene given the different cadmium resistance in Bacillus vietamensis 151-6 and Bacillus marisflavi 151-25.</title>
        <authorList>
            <person name="Yu X."/>
        </authorList>
    </citation>
    <scope>NUCLEOTIDE SEQUENCE [LARGE SCALE GENOMIC DNA]</scope>
    <source>
        <strain evidence="17 18">151-6</strain>
    </source>
</reference>
<proteinExistence type="predicted"/>
<dbReference type="SUPFAM" id="SSF55874">
    <property type="entry name" value="ATPase domain of HSP90 chaperone/DNA topoisomerase II/histidine kinase"/>
    <property type="match status" value="1"/>
</dbReference>
<evidence type="ECO:0000256" key="13">
    <source>
        <dbReference type="SAM" id="Phobius"/>
    </source>
</evidence>
<dbReference type="Gene3D" id="1.10.8.500">
    <property type="entry name" value="HAMP domain in histidine kinase"/>
    <property type="match status" value="1"/>
</dbReference>
<dbReference type="PROSITE" id="PS50112">
    <property type="entry name" value="PAS"/>
    <property type="match status" value="1"/>
</dbReference>
<dbReference type="SMART" id="SM00304">
    <property type="entry name" value="HAMP"/>
    <property type="match status" value="1"/>
</dbReference>
<dbReference type="SUPFAM" id="SSF158472">
    <property type="entry name" value="HAMP domain-like"/>
    <property type="match status" value="1"/>
</dbReference>
<dbReference type="Gene3D" id="1.10.287.130">
    <property type="match status" value="1"/>
</dbReference>
<dbReference type="PANTHER" id="PTHR45453:SF1">
    <property type="entry name" value="PHOSPHATE REGULON SENSOR PROTEIN PHOR"/>
    <property type="match status" value="1"/>
</dbReference>
<keyword evidence="6" id="KW-0597">Phosphoprotein</keyword>
<evidence type="ECO:0000313" key="18">
    <source>
        <dbReference type="Proteomes" id="UP000465062"/>
    </source>
</evidence>
<name>A0A6I6UUI9_9BACI</name>
<keyword evidence="12 13" id="KW-0472">Membrane</keyword>
<dbReference type="InterPro" id="IPR036890">
    <property type="entry name" value="HATPase_C_sf"/>
</dbReference>
<evidence type="ECO:0000259" key="16">
    <source>
        <dbReference type="PROSITE" id="PS50885"/>
    </source>
</evidence>
<dbReference type="GO" id="GO:0016036">
    <property type="term" value="P:cellular response to phosphate starvation"/>
    <property type="evidence" value="ECO:0007669"/>
    <property type="project" value="TreeGrafter"/>
</dbReference>
<evidence type="ECO:0000256" key="10">
    <source>
        <dbReference type="ARBA" id="ARBA00022840"/>
    </source>
</evidence>
<dbReference type="KEGG" id="bvq:FHE72_16495"/>
<dbReference type="NCBIfam" id="TIGR00229">
    <property type="entry name" value="sensory_box"/>
    <property type="match status" value="1"/>
</dbReference>
<dbReference type="Pfam" id="PF16736">
    <property type="entry name" value="sCache_like"/>
    <property type="match status" value="1"/>
</dbReference>
<dbReference type="GO" id="GO:0006355">
    <property type="term" value="P:regulation of DNA-templated transcription"/>
    <property type="evidence" value="ECO:0007669"/>
    <property type="project" value="InterPro"/>
</dbReference>
<evidence type="ECO:0000256" key="2">
    <source>
        <dbReference type="ARBA" id="ARBA00004314"/>
    </source>
</evidence>
<organism evidence="17 18">
    <name type="scientific">Rossellomorea vietnamensis</name>
    <dbReference type="NCBI Taxonomy" id="218284"/>
    <lineage>
        <taxon>Bacteria</taxon>
        <taxon>Bacillati</taxon>
        <taxon>Bacillota</taxon>
        <taxon>Bacilli</taxon>
        <taxon>Bacillales</taxon>
        <taxon>Bacillaceae</taxon>
        <taxon>Rossellomorea</taxon>
    </lineage>
</organism>